<organism evidence="6">
    <name type="scientific">Mesocestoides corti</name>
    <name type="common">Flatworm</name>
    <dbReference type="NCBI Taxonomy" id="53468"/>
    <lineage>
        <taxon>Eukaryota</taxon>
        <taxon>Metazoa</taxon>
        <taxon>Spiralia</taxon>
        <taxon>Lophotrochozoa</taxon>
        <taxon>Platyhelminthes</taxon>
        <taxon>Cestoda</taxon>
        <taxon>Eucestoda</taxon>
        <taxon>Cyclophyllidea</taxon>
        <taxon>Mesocestoididae</taxon>
        <taxon>Mesocestoides</taxon>
    </lineage>
</organism>
<feature type="compositionally biased region" description="Low complexity" evidence="5">
    <location>
        <begin position="557"/>
        <end position="566"/>
    </location>
</feature>
<evidence type="ECO:0000256" key="5">
    <source>
        <dbReference type="SAM" id="MobiDB-lite"/>
    </source>
</evidence>
<dbReference type="Pfam" id="PF12895">
    <property type="entry name" value="ANAPC3"/>
    <property type="match status" value="1"/>
</dbReference>
<dbReference type="Pfam" id="PF13432">
    <property type="entry name" value="TPR_16"/>
    <property type="match status" value="1"/>
</dbReference>
<evidence type="ECO:0000256" key="3">
    <source>
        <dbReference type="ARBA" id="ARBA00039307"/>
    </source>
</evidence>
<reference evidence="6" key="1">
    <citation type="submission" date="2019-11" db="UniProtKB">
        <authorList>
            <consortium name="WormBaseParasite"/>
        </authorList>
    </citation>
    <scope>IDENTIFICATION</scope>
</reference>
<evidence type="ECO:0000256" key="1">
    <source>
        <dbReference type="ARBA" id="ARBA00022803"/>
    </source>
</evidence>
<dbReference type="GO" id="GO:0005680">
    <property type="term" value="C:anaphase-promoting complex"/>
    <property type="evidence" value="ECO:0007669"/>
    <property type="project" value="TreeGrafter"/>
</dbReference>
<protein>
    <recommendedName>
        <fullName evidence="3">Cell division cycle protein 27 homolog</fullName>
    </recommendedName>
</protein>
<evidence type="ECO:0000256" key="4">
    <source>
        <dbReference type="PROSITE-ProRule" id="PRU00339"/>
    </source>
</evidence>
<feature type="repeat" description="TPR" evidence="4">
    <location>
        <begin position="118"/>
        <end position="151"/>
    </location>
</feature>
<dbReference type="GO" id="GO:0007091">
    <property type="term" value="P:metaphase/anaphase transition of mitotic cell cycle"/>
    <property type="evidence" value="ECO:0007669"/>
    <property type="project" value="TreeGrafter"/>
</dbReference>
<feature type="compositionally biased region" description="Polar residues" evidence="5">
    <location>
        <begin position="213"/>
        <end position="225"/>
    </location>
</feature>
<feature type="repeat" description="TPR" evidence="4">
    <location>
        <begin position="905"/>
        <end position="938"/>
    </location>
</feature>
<comment type="similarity">
    <text evidence="2">Belongs to the APC3/CDC27 family.</text>
</comment>
<dbReference type="SUPFAM" id="SSF48452">
    <property type="entry name" value="TPR-like"/>
    <property type="match status" value="2"/>
</dbReference>
<feature type="region of interest" description="Disordered" evidence="5">
    <location>
        <begin position="969"/>
        <end position="999"/>
    </location>
</feature>
<feature type="region of interest" description="Disordered" evidence="5">
    <location>
        <begin position="516"/>
        <end position="569"/>
    </location>
</feature>
<dbReference type="GO" id="GO:0005737">
    <property type="term" value="C:cytoplasm"/>
    <property type="evidence" value="ECO:0007669"/>
    <property type="project" value="TreeGrafter"/>
</dbReference>
<feature type="repeat" description="TPR" evidence="4">
    <location>
        <begin position="765"/>
        <end position="798"/>
    </location>
</feature>
<dbReference type="GO" id="GO:0051301">
    <property type="term" value="P:cell division"/>
    <property type="evidence" value="ECO:0007669"/>
    <property type="project" value="TreeGrafter"/>
</dbReference>
<proteinExistence type="inferred from homology"/>
<feature type="repeat" description="TPR" evidence="4">
    <location>
        <begin position="871"/>
        <end position="904"/>
    </location>
</feature>
<dbReference type="GO" id="GO:0016567">
    <property type="term" value="P:protein ubiquitination"/>
    <property type="evidence" value="ECO:0007669"/>
    <property type="project" value="TreeGrafter"/>
</dbReference>
<keyword evidence="1 4" id="KW-0802">TPR repeat</keyword>
<dbReference type="InterPro" id="IPR019734">
    <property type="entry name" value="TPR_rpt"/>
</dbReference>
<feature type="compositionally biased region" description="Basic residues" evidence="5">
    <location>
        <begin position="978"/>
        <end position="990"/>
    </location>
</feature>
<dbReference type="GO" id="GO:0031145">
    <property type="term" value="P:anaphase-promoting complex-dependent catabolic process"/>
    <property type="evidence" value="ECO:0007669"/>
    <property type="project" value="TreeGrafter"/>
</dbReference>
<dbReference type="Gene3D" id="1.25.40.10">
    <property type="entry name" value="Tetratricopeptide repeat domain"/>
    <property type="match status" value="4"/>
</dbReference>
<sequence>MINEVKLISDPISMHIWTSLHNYAYKEAVFAAERLFAETKSDESLYLLASCLYRMNRPKQVIRLLAPHVSPLGKCRFLLSRCYFDCNMLNEAESSLFGSKRTSQCLNDIMSDFGDQACYAFLLLGDIYKLQQKYSESVMCYKECLKLNPFMWTAYENLCSIGEFVDPELVFKLTPSLGLITPTFTVIGQTVSAQKSPLNVNMKAERDRLGSRENVNPNSPVNDASNVMREPDVDRLTASANTPQVVKSTYISQCATANSEISTTQPQLPDGSSNTFTPASFPIPLVTPSAPLIDEDEIKSKRTATVTTVSADSGSTTTPSFGVLSLIPQSPLFACVPVFSRQDVNSLFSNSAMALDGTQPFRLALHQTALNRQPNTHRVQPNNNQLQTTILFNSSAGPTSTISQWRTQDTKASALMVATPSVSLSGGMFGHTCGRTSGITSTIPPWLSGSPISSTTSATGLLGNTSTPATSGTALLNAFPQPKTILFDELSETGAASTAFTTSKLDNTTVDTGAIAESLRQDSPGSDDGGSFIEPRTRAQKARAAAAVNQRKSPRFSRTSKASTDDTSTDDLKKPIIRLVTTKSLSRHHATKEDSVEHASVAECPKVVCTASSDRNDPRTESILAYLQLLRCLGRSFSLLLQHDYKGAVTVLSELPSEQLATGRTLAWAARAHVDAADYPNAHRIFNELRRLEPWQLYGMDLFSTVLWYQEAEHDLSQLANDLLSLDRSAPEPWSVAGNCFSLQREHDTAIRFFRRALQVCPTDAYSCTLLGHEYMAIDNLERAVSAFRHALRLDDRNYSARFGLSNVYFKQEYFGLADAHLVRALSLFPNSPLLLTHLGAIRARIGRLDEGPGSALDCLNKAVSINPSSPIALYHRACVLSSLGRYQDAIDELERLILLTPREAMIYFMLGHAYQKIGNSPQAMIYYSWSMELDPKGVNTNLRDIMANVPSSQQPSLAPFTCNIGGVATEHTPGSTVRHHRRGVRRPGRGRQGASRGVSHRLFLTPSFQGVDDDDATDGGEGIVVGGNALFGEDGSVADGGRSIYNLQRNRRRRGFSTSLRGDEDEGEGEEETMDMGE</sequence>
<dbReference type="AlphaFoldDB" id="A0A5K3FM72"/>
<feature type="repeat" description="TPR" evidence="4">
    <location>
        <begin position="731"/>
        <end position="764"/>
    </location>
</feature>
<dbReference type="PROSITE" id="PS50005">
    <property type="entry name" value="TPR"/>
    <property type="match status" value="5"/>
</dbReference>
<feature type="compositionally biased region" description="Acidic residues" evidence="5">
    <location>
        <begin position="1064"/>
        <end position="1079"/>
    </location>
</feature>
<accession>A0A5K3FM72</accession>
<dbReference type="InterPro" id="IPR011990">
    <property type="entry name" value="TPR-like_helical_dom_sf"/>
</dbReference>
<dbReference type="SMART" id="SM00028">
    <property type="entry name" value="TPR"/>
    <property type="match status" value="7"/>
</dbReference>
<name>A0A5K3FM72_MESCO</name>
<feature type="region of interest" description="Disordered" evidence="5">
    <location>
        <begin position="207"/>
        <end position="226"/>
    </location>
</feature>
<feature type="region of interest" description="Disordered" evidence="5">
    <location>
        <begin position="1052"/>
        <end position="1079"/>
    </location>
</feature>
<dbReference type="PANTHER" id="PTHR12558:SF13">
    <property type="entry name" value="CELL DIVISION CYCLE PROTEIN 27 HOMOLOG"/>
    <property type="match status" value="1"/>
</dbReference>
<dbReference type="WBParaSite" id="MCU_009415-RA">
    <property type="protein sequence ID" value="MCU_009415-RA"/>
    <property type="gene ID" value="MCU_009415"/>
</dbReference>
<dbReference type="Pfam" id="PF13181">
    <property type="entry name" value="TPR_8"/>
    <property type="match status" value="2"/>
</dbReference>
<evidence type="ECO:0000256" key="2">
    <source>
        <dbReference type="ARBA" id="ARBA00038210"/>
    </source>
</evidence>
<dbReference type="PANTHER" id="PTHR12558">
    <property type="entry name" value="CELL DIVISION CYCLE 16,23,27"/>
    <property type="match status" value="1"/>
</dbReference>
<evidence type="ECO:0000313" key="6">
    <source>
        <dbReference type="WBParaSite" id="MCU_009415-RA"/>
    </source>
</evidence>